<dbReference type="Pfam" id="PF06886">
    <property type="entry name" value="TPX2"/>
    <property type="match status" value="1"/>
</dbReference>
<dbReference type="InterPro" id="IPR044216">
    <property type="entry name" value="WDL7"/>
</dbReference>
<evidence type="ECO:0000256" key="6">
    <source>
        <dbReference type="SAM" id="Coils"/>
    </source>
</evidence>
<evidence type="ECO:0000259" key="8">
    <source>
        <dbReference type="Pfam" id="PF06886"/>
    </source>
</evidence>
<dbReference type="PANTHER" id="PTHR47067:SF7">
    <property type="entry name" value="TPX2 (TARGETING PROTEIN FOR XKLP2) PROTEIN FAMILY"/>
    <property type="match status" value="1"/>
</dbReference>
<dbReference type="Proteomes" id="UP000325577">
    <property type="component" value="Linkage Group LG1"/>
</dbReference>
<gene>
    <name evidence="9" type="ORF">F0562_004557</name>
</gene>
<name>A0A5J5C2P5_9ASTE</name>
<feature type="region of interest" description="Disordered" evidence="7">
    <location>
        <begin position="425"/>
        <end position="534"/>
    </location>
</feature>
<feature type="region of interest" description="Disordered" evidence="7">
    <location>
        <begin position="305"/>
        <end position="359"/>
    </location>
</feature>
<dbReference type="AlphaFoldDB" id="A0A5J5C2P5"/>
<evidence type="ECO:0000256" key="1">
    <source>
        <dbReference type="ARBA" id="ARBA00004245"/>
    </source>
</evidence>
<dbReference type="OrthoDB" id="621651at2759"/>
<feature type="coiled-coil region" evidence="6">
    <location>
        <begin position="396"/>
        <end position="423"/>
    </location>
</feature>
<feature type="region of interest" description="Disordered" evidence="7">
    <location>
        <begin position="211"/>
        <end position="259"/>
    </location>
</feature>
<dbReference type="InterPro" id="IPR027329">
    <property type="entry name" value="TPX2_C"/>
</dbReference>
<comment type="subcellular location">
    <subcellularLocation>
        <location evidence="1">Cytoplasm</location>
        <location evidence="1">Cytoskeleton</location>
    </subcellularLocation>
</comment>
<comment type="similarity">
    <text evidence="2">Belongs to the TPX2 family.</text>
</comment>
<evidence type="ECO:0000256" key="2">
    <source>
        <dbReference type="ARBA" id="ARBA00005885"/>
    </source>
</evidence>
<keyword evidence="4" id="KW-0493">Microtubule</keyword>
<dbReference type="EMBL" id="CM018032">
    <property type="protein sequence ID" value="KAA8548182.1"/>
    <property type="molecule type" value="Genomic_DNA"/>
</dbReference>
<organism evidence="9 10">
    <name type="scientific">Nyssa sinensis</name>
    <dbReference type="NCBI Taxonomy" id="561372"/>
    <lineage>
        <taxon>Eukaryota</taxon>
        <taxon>Viridiplantae</taxon>
        <taxon>Streptophyta</taxon>
        <taxon>Embryophyta</taxon>
        <taxon>Tracheophyta</taxon>
        <taxon>Spermatophyta</taxon>
        <taxon>Magnoliopsida</taxon>
        <taxon>eudicotyledons</taxon>
        <taxon>Gunneridae</taxon>
        <taxon>Pentapetalae</taxon>
        <taxon>asterids</taxon>
        <taxon>Cornales</taxon>
        <taxon>Nyssaceae</taxon>
        <taxon>Nyssa</taxon>
    </lineage>
</organism>
<sequence>MGESACLIHPFADAPGMSNEAKQGNPMHALEESISFGRFMSESLDWDKWSTFSQNRFVEEAKRYAQPGSVAQKKAFFEAHYKRIAAKKAAALHEQANATNNTTEPEIEGRVCDITDPRDSQPTNVNSQVAVNEQNEIKATYIESSCIANGNGHNSDVKHGELQIGGTEHLTESSSKDKSLNQLEFVDKMTSGLKLSGTSQMEKPLLEQSFNSSEDVSFPMSKKKPGLSSLKSSVNRKASIIPSSPTKPTAPVHPKKENNVTPITRKSTIEPTDKRKSTPKSLYQLINFTPARETDKFSTPDIQKIESSKVAPSSSKAFKDCTTPLRTPTMAPKHPPATPSSENRRARTPLDLPATGSKTTRPTWHILSAICSKTLSACRNKLQSPTLSTPFKLRTEERAARRKQKLEEKFNAKEAQKVQLQTKLKEKAETEHKKMRQSLCFKARPLPDFYRERETPKNQTKKTPLTHPQSPRLGRKPNSSTMQGTTSLPPLTPLTKNSGPKHVLKKNSQTPPACSLTSQPEMIIHENTSPNIQH</sequence>
<evidence type="ECO:0000256" key="5">
    <source>
        <dbReference type="ARBA" id="ARBA00023212"/>
    </source>
</evidence>
<proteinExistence type="inferred from homology"/>
<protein>
    <recommendedName>
        <fullName evidence="8">TPX2 C-terminal domain-containing protein</fullName>
    </recommendedName>
</protein>
<reference evidence="9 10" key="1">
    <citation type="submission" date="2019-09" db="EMBL/GenBank/DDBJ databases">
        <title>A chromosome-level genome assembly of the Chinese tupelo Nyssa sinensis.</title>
        <authorList>
            <person name="Yang X."/>
            <person name="Kang M."/>
            <person name="Yang Y."/>
            <person name="Xiong H."/>
            <person name="Wang M."/>
            <person name="Zhang Z."/>
            <person name="Wang Z."/>
            <person name="Wu H."/>
            <person name="Ma T."/>
            <person name="Liu J."/>
            <person name="Xi Z."/>
        </authorList>
    </citation>
    <scope>NUCLEOTIDE SEQUENCE [LARGE SCALE GENOMIC DNA]</scope>
    <source>
        <strain evidence="9">J267</strain>
        <tissue evidence="9">Leaf</tissue>
    </source>
</reference>
<accession>A0A5J5C2P5</accession>
<feature type="compositionally biased region" description="Low complexity" evidence="7">
    <location>
        <begin position="485"/>
        <end position="495"/>
    </location>
</feature>
<dbReference type="GO" id="GO:0005874">
    <property type="term" value="C:microtubule"/>
    <property type="evidence" value="ECO:0007669"/>
    <property type="project" value="UniProtKB-KW"/>
</dbReference>
<dbReference type="PANTHER" id="PTHR47067">
    <property type="entry name" value="TPX2 (TARGETING PROTEIN FOR XKLP2) PROTEIN FAMILY-RELATED"/>
    <property type="match status" value="1"/>
</dbReference>
<feature type="compositionally biased region" description="Polar residues" evidence="7">
    <location>
        <begin position="506"/>
        <end position="534"/>
    </location>
</feature>
<evidence type="ECO:0000256" key="4">
    <source>
        <dbReference type="ARBA" id="ARBA00022701"/>
    </source>
</evidence>
<evidence type="ECO:0000256" key="7">
    <source>
        <dbReference type="SAM" id="MobiDB-lite"/>
    </source>
</evidence>
<feature type="compositionally biased region" description="Polar residues" evidence="7">
    <location>
        <begin position="457"/>
        <end position="469"/>
    </location>
</feature>
<evidence type="ECO:0000256" key="3">
    <source>
        <dbReference type="ARBA" id="ARBA00022490"/>
    </source>
</evidence>
<feature type="domain" description="TPX2 C-terminal" evidence="8">
    <location>
        <begin position="391"/>
        <end position="462"/>
    </location>
</feature>
<evidence type="ECO:0000313" key="9">
    <source>
        <dbReference type="EMBL" id="KAA8548182.1"/>
    </source>
</evidence>
<keyword evidence="3" id="KW-0963">Cytoplasm</keyword>
<keyword evidence="5" id="KW-0206">Cytoskeleton</keyword>
<evidence type="ECO:0000313" key="10">
    <source>
        <dbReference type="Proteomes" id="UP000325577"/>
    </source>
</evidence>
<keyword evidence="6" id="KW-0175">Coiled coil</keyword>
<keyword evidence="10" id="KW-1185">Reference proteome</keyword>